<dbReference type="NCBIfam" id="TIGR01730">
    <property type="entry name" value="RND_mfp"/>
    <property type="match status" value="1"/>
</dbReference>
<feature type="domain" description="Multidrug resistance protein MdtA-like C-terminal permuted SH3" evidence="2">
    <location>
        <begin position="179"/>
        <end position="232"/>
    </location>
</feature>
<dbReference type="Gene3D" id="2.40.50.100">
    <property type="match status" value="1"/>
</dbReference>
<accession>A0A6S6TTN9</accession>
<evidence type="ECO:0000313" key="3">
    <source>
        <dbReference type="EMBL" id="CAA6818476.1"/>
    </source>
</evidence>
<gene>
    <name evidence="3" type="ORF">HELGO_WM38063</name>
</gene>
<dbReference type="EMBL" id="CACVAT010000304">
    <property type="protein sequence ID" value="CAA6818476.1"/>
    <property type="molecule type" value="Genomic_DNA"/>
</dbReference>
<dbReference type="InterPro" id="IPR058627">
    <property type="entry name" value="MdtA-like_C"/>
</dbReference>
<dbReference type="PANTHER" id="PTHR30469:SF15">
    <property type="entry name" value="HLYD FAMILY OF SECRETION PROTEINS"/>
    <property type="match status" value="1"/>
</dbReference>
<sequence>MPAMFDQVFSKSMSGMLGYDDDANKTADYYQQQTLVQQAYNGISQAQAQIVQIDAALRDTQSLAPFTGQIFKNHIEVGDTVQPGQALLTFSDIAYFQIQADLPVKLAGSLKPGDVIKANIDTLDQPIDVRVLRVFPGADNTRHTVTVKFDLPKAVKAATGTYAEVYIPHIEQQAAMPRIPLSAVVTRSGLTMVFILGDNNETDLRVVRLGEKTGGSVNLLAGLQPGQRIITNPSPGLVAGVKLDL</sequence>
<dbReference type="Gene3D" id="2.40.30.170">
    <property type="match status" value="1"/>
</dbReference>
<organism evidence="3">
    <name type="scientific">uncultured Thiotrichaceae bacterium</name>
    <dbReference type="NCBI Taxonomy" id="298394"/>
    <lineage>
        <taxon>Bacteria</taxon>
        <taxon>Pseudomonadati</taxon>
        <taxon>Pseudomonadota</taxon>
        <taxon>Gammaproteobacteria</taxon>
        <taxon>Thiotrichales</taxon>
        <taxon>Thiotrichaceae</taxon>
        <taxon>environmental samples</taxon>
    </lineage>
</organism>
<dbReference type="Pfam" id="PF25967">
    <property type="entry name" value="RND-MFP_C"/>
    <property type="match status" value="1"/>
</dbReference>
<dbReference type="GO" id="GO:1990281">
    <property type="term" value="C:efflux pump complex"/>
    <property type="evidence" value="ECO:0007669"/>
    <property type="project" value="TreeGrafter"/>
</dbReference>
<dbReference type="Gene3D" id="2.40.420.20">
    <property type="match status" value="1"/>
</dbReference>
<dbReference type="SUPFAM" id="SSF111369">
    <property type="entry name" value="HlyD-like secretion proteins"/>
    <property type="match status" value="1"/>
</dbReference>
<name>A0A6S6TTN9_9GAMM</name>
<proteinExistence type="inferred from homology"/>
<evidence type="ECO:0000256" key="1">
    <source>
        <dbReference type="ARBA" id="ARBA00009477"/>
    </source>
</evidence>
<dbReference type="InterPro" id="IPR006143">
    <property type="entry name" value="RND_pump_MFP"/>
</dbReference>
<evidence type="ECO:0000259" key="2">
    <source>
        <dbReference type="Pfam" id="PF25967"/>
    </source>
</evidence>
<dbReference type="GO" id="GO:0015562">
    <property type="term" value="F:efflux transmembrane transporter activity"/>
    <property type="evidence" value="ECO:0007669"/>
    <property type="project" value="TreeGrafter"/>
</dbReference>
<dbReference type="AlphaFoldDB" id="A0A6S6TTN9"/>
<protein>
    <submittedName>
        <fullName evidence="3">RND family efflux transporter MFP subunit</fullName>
    </submittedName>
</protein>
<reference evidence="3" key="1">
    <citation type="submission" date="2020-01" db="EMBL/GenBank/DDBJ databases">
        <authorList>
            <person name="Meier V. D."/>
            <person name="Meier V D."/>
        </authorList>
    </citation>
    <scope>NUCLEOTIDE SEQUENCE</scope>
    <source>
        <strain evidence="3">HLG_WM_MAG_09</strain>
    </source>
</reference>
<dbReference type="PANTHER" id="PTHR30469">
    <property type="entry name" value="MULTIDRUG RESISTANCE PROTEIN MDTA"/>
    <property type="match status" value="1"/>
</dbReference>
<dbReference type="Gene3D" id="1.10.287.470">
    <property type="entry name" value="Helix hairpin bin"/>
    <property type="match status" value="1"/>
</dbReference>
<comment type="similarity">
    <text evidence="1">Belongs to the membrane fusion protein (MFP) (TC 8.A.1) family.</text>
</comment>